<proteinExistence type="predicted"/>
<evidence type="ECO:0000259" key="1">
    <source>
        <dbReference type="Pfam" id="PF24764"/>
    </source>
</evidence>
<reference evidence="2 3" key="1">
    <citation type="journal article" date="2019" name="Nat. Ecol. Evol.">
        <title>Megaphylogeny resolves global patterns of mushroom evolution.</title>
        <authorList>
            <person name="Varga T."/>
            <person name="Krizsan K."/>
            <person name="Foldi C."/>
            <person name="Dima B."/>
            <person name="Sanchez-Garcia M."/>
            <person name="Sanchez-Ramirez S."/>
            <person name="Szollosi G.J."/>
            <person name="Szarkandi J.G."/>
            <person name="Papp V."/>
            <person name="Albert L."/>
            <person name="Andreopoulos W."/>
            <person name="Angelini C."/>
            <person name="Antonin V."/>
            <person name="Barry K.W."/>
            <person name="Bougher N.L."/>
            <person name="Buchanan P."/>
            <person name="Buyck B."/>
            <person name="Bense V."/>
            <person name="Catcheside P."/>
            <person name="Chovatia M."/>
            <person name="Cooper J."/>
            <person name="Damon W."/>
            <person name="Desjardin D."/>
            <person name="Finy P."/>
            <person name="Geml J."/>
            <person name="Haridas S."/>
            <person name="Hughes K."/>
            <person name="Justo A."/>
            <person name="Karasinski D."/>
            <person name="Kautmanova I."/>
            <person name="Kiss B."/>
            <person name="Kocsube S."/>
            <person name="Kotiranta H."/>
            <person name="LaButti K.M."/>
            <person name="Lechner B.E."/>
            <person name="Liimatainen K."/>
            <person name="Lipzen A."/>
            <person name="Lukacs Z."/>
            <person name="Mihaltcheva S."/>
            <person name="Morgado L.N."/>
            <person name="Niskanen T."/>
            <person name="Noordeloos M.E."/>
            <person name="Ohm R.A."/>
            <person name="Ortiz-Santana B."/>
            <person name="Ovrebo C."/>
            <person name="Racz N."/>
            <person name="Riley R."/>
            <person name="Savchenko A."/>
            <person name="Shiryaev A."/>
            <person name="Soop K."/>
            <person name="Spirin V."/>
            <person name="Szebenyi C."/>
            <person name="Tomsovsky M."/>
            <person name="Tulloss R.E."/>
            <person name="Uehling J."/>
            <person name="Grigoriev I.V."/>
            <person name="Vagvolgyi C."/>
            <person name="Papp T."/>
            <person name="Martin F.M."/>
            <person name="Miettinen O."/>
            <person name="Hibbett D.S."/>
            <person name="Nagy L.G."/>
        </authorList>
    </citation>
    <scope>NUCLEOTIDE SEQUENCE [LARGE SCALE GENOMIC DNA]</scope>
    <source>
        <strain evidence="2 3">OMC1185</strain>
    </source>
</reference>
<organism evidence="2 3">
    <name type="scientific">Heliocybe sulcata</name>
    <dbReference type="NCBI Taxonomy" id="5364"/>
    <lineage>
        <taxon>Eukaryota</taxon>
        <taxon>Fungi</taxon>
        <taxon>Dikarya</taxon>
        <taxon>Basidiomycota</taxon>
        <taxon>Agaricomycotina</taxon>
        <taxon>Agaricomycetes</taxon>
        <taxon>Gloeophyllales</taxon>
        <taxon>Gloeophyllaceae</taxon>
        <taxon>Heliocybe</taxon>
    </lineage>
</organism>
<protein>
    <recommendedName>
        <fullName evidence="1">Integrase core domain-containing protein</fullName>
    </recommendedName>
</protein>
<evidence type="ECO:0000313" key="2">
    <source>
        <dbReference type="EMBL" id="TFK53499.1"/>
    </source>
</evidence>
<gene>
    <name evidence="2" type="ORF">OE88DRAFT_1626048</name>
</gene>
<dbReference type="PANTHER" id="PTHR46791:SF5">
    <property type="entry name" value="CLR5 DOMAIN-CONTAINING PROTEIN-RELATED"/>
    <property type="match status" value="1"/>
</dbReference>
<name>A0A5C3N6R5_9AGAM</name>
<dbReference type="OrthoDB" id="3353107at2759"/>
<dbReference type="PANTHER" id="PTHR46791">
    <property type="entry name" value="EXPRESSED PROTEIN"/>
    <property type="match status" value="1"/>
</dbReference>
<dbReference type="STRING" id="5364.A0A5C3N6R5"/>
<accession>A0A5C3N6R5</accession>
<sequence>MEANLGAGRGSYIWGRSVHNTRIERLWYDVTRGYNTKWKNLFIDLELYYGLVPENPTHIWLLHLLFLPSINQDTQDWAQAWNLHVIELSDETDCSLRDLFFFGLVRHSLRSLGWASQAQDDEHLPSDEVAAYGVDWELMDDRHMMEHLLVNNPQDWADHNPFTPPLPSQPDRLSYVECEPPDTSLPAEAAELLLAQLRASSHFNFPSRSMDVCKLIWTEALMICGGLHGVYTHGV</sequence>
<evidence type="ECO:0000313" key="3">
    <source>
        <dbReference type="Proteomes" id="UP000305948"/>
    </source>
</evidence>
<dbReference type="EMBL" id="ML213507">
    <property type="protein sequence ID" value="TFK53499.1"/>
    <property type="molecule type" value="Genomic_DNA"/>
</dbReference>
<dbReference type="Proteomes" id="UP000305948">
    <property type="component" value="Unassembled WGS sequence"/>
</dbReference>
<dbReference type="AlphaFoldDB" id="A0A5C3N6R5"/>
<dbReference type="Pfam" id="PF24764">
    <property type="entry name" value="rva_4"/>
    <property type="match status" value="1"/>
</dbReference>
<dbReference type="InterPro" id="IPR058913">
    <property type="entry name" value="Integrase_dom_put"/>
</dbReference>
<feature type="domain" description="Integrase core" evidence="1">
    <location>
        <begin position="1"/>
        <end position="107"/>
    </location>
</feature>
<keyword evidence="3" id="KW-1185">Reference proteome</keyword>